<dbReference type="PANTHER" id="PTHR10509">
    <property type="entry name" value="O-METHYLTRANSFERASE-RELATED"/>
    <property type="match status" value="1"/>
</dbReference>
<evidence type="ECO:0000256" key="4">
    <source>
        <dbReference type="ARBA" id="ARBA00022691"/>
    </source>
</evidence>
<dbReference type="GO" id="GO:0032259">
    <property type="term" value="P:methylation"/>
    <property type="evidence" value="ECO:0007669"/>
    <property type="project" value="UniProtKB-KW"/>
</dbReference>
<keyword evidence="3" id="KW-0808">Transferase</keyword>
<dbReference type="Gene3D" id="3.40.50.150">
    <property type="entry name" value="Vaccinia Virus protein VP39"/>
    <property type="match status" value="1"/>
</dbReference>
<protein>
    <recommendedName>
        <fullName evidence="9">Caffeoyl-CoA O-methyltransferase</fullName>
    </recommendedName>
</protein>
<evidence type="ECO:0000256" key="6">
    <source>
        <dbReference type="ARBA" id="ARBA00023453"/>
    </source>
</evidence>
<evidence type="ECO:0000256" key="1">
    <source>
        <dbReference type="ARBA" id="ARBA00002334"/>
    </source>
</evidence>
<dbReference type="EMBL" id="AP019297">
    <property type="protein sequence ID" value="BBG93883.1"/>
    <property type="molecule type" value="Genomic_DNA"/>
</dbReference>
<feature type="chain" id="PRO_5021245720" description="Caffeoyl-CoA O-methyltransferase" evidence="7">
    <location>
        <begin position="25"/>
        <end position="158"/>
    </location>
</feature>
<comment type="function">
    <text evidence="1">Methylates caffeoyl-CoA to feruloyl-CoA and 5-hydroxyferuloyl-CoA to sinapoyl-CoA. Plays a role in the synthesis of feruloylated polysaccharides. Involved in the reinforcement of the plant cell wall. Also involved in the responding to wounding or pathogen challenge by the increased formation of cell wall-bound ferulic acid polymers.</text>
</comment>
<evidence type="ECO:0000256" key="2">
    <source>
        <dbReference type="ARBA" id="ARBA00022603"/>
    </source>
</evidence>
<keyword evidence="2" id="KW-0489">Methyltransferase</keyword>
<evidence type="ECO:0000256" key="7">
    <source>
        <dbReference type="SAM" id="SignalP"/>
    </source>
</evidence>
<evidence type="ECO:0008006" key="9">
    <source>
        <dbReference type="Google" id="ProtNLM"/>
    </source>
</evidence>
<dbReference type="InterPro" id="IPR002935">
    <property type="entry name" value="SAM_O-MeTrfase"/>
</dbReference>
<organism evidence="8">
    <name type="scientific">Prunus dulcis</name>
    <name type="common">Almond</name>
    <name type="synonym">Amygdalus dulcis</name>
    <dbReference type="NCBI Taxonomy" id="3755"/>
    <lineage>
        <taxon>Eukaryota</taxon>
        <taxon>Viridiplantae</taxon>
        <taxon>Streptophyta</taxon>
        <taxon>Embryophyta</taxon>
        <taxon>Tracheophyta</taxon>
        <taxon>Spermatophyta</taxon>
        <taxon>Magnoliopsida</taxon>
        <taxon>eudicotyledons</taxon>
        <taxon>Gunneridae</taxon>
        <taxon>Pentapetalae</taxon>
        <taxon>rosids</taxon>
        <taxon>fabids</taxon>
        <taxon>Rosales</taxon>
        <taxon>Rosaceae</taxon>
        <taxon>Amygdaloideae</taxon>
        <taxon>Amygdaleae</taxon>
        <taxon>Prunus</taxon>
    </lineage>
</organism>
<accession>A0A4Y1QPT8</accession>
<dbReference type="GO" id="GO:0008171">
    <property type="term" value="F:O-methyltransferase activity"/>
    <property type="evidence" value="ECO:0007669"/>
    <property type="project" value="InterPro"/>
</dbReference>
<proteinExistence type="inferred from homology"/>
<comment type="similarity">
    <text evidence="6">Belongs to the class I-like SAM-binding methyltransferase superfamily. Cation-dependent O-methyltransferase family.</text>
</comment>
<evidence type="ECO:0000313" key="8">
    <source>
        <dbReference type="EMBL" id="BBG93883.1"/>
    </source>
</evidence>
<dbReference type="AlphaFoldDB" id="A0A4Y1QPT8"/>
<keyword evidence="5" id="KW-0479">Metal-binding</keyword>
<dbReference type="Pfam" id="PF01596">
    <property type="entry name" value="Methyltransf_3"/>
    <property type="match status" value="2"/>
</dbReference>
<dbReference type="InterPro" id="IPR029063">
    <property type="entry name" value="SAM-dependent_MTases_sf"/>
</dbReference>
<keyword evidence="7" id="KW-0732">Signal</keyword>
<name>A0A4Y1QPT8_PRUDU</name>
<keyword evidence="4" id="KW-0949">S-adenosyl-L-methionine</keyword>
<gene>
    <name evidence="8" type="ORF">Prudu_002026</name>
</gene>
<reference evidence="8" key="1">
    <citation type="journal article" date="2019" name="Science">
        <title>Mutation of a bHLH transcription factor allowed almond domestication.</title>
        <authorList>
            <person name="Sanchez-Perez R."/>
            <person name="Pavan S."/>
            <person name="Mazzeo R."/>
            <person name="Moldovan C."/>
            <person name="Aiese Cigliano R."/>
            <person name="Del Cueto J."/>
            <person name="Ricciardi F."/>
            <person name="Lotti C."/>
            <person name="Ricciardi L."/>
            <person name="Dicenta F."/>
            <person name="Lopez-Marques R.L."/>
            <person name="Lindberg Moller B."/>
        </authorList>
    </citation>
    <scope>NUCLEOTIDE SEQUENCE</scope>
</reference>
<evidence type="ECO:0000256" key="3">
    <source>
        <dbReference type="ARBA" id="ARBA00022679"/>
    </source>
</evidence>
<dbReference type="PANTHER" id="PTHR10509:SF34">
    <property type="entry name" value="TAPETUM-SPECIFIC METHYLTRANSFERASE 1"/>
    <property type="match status" value="1"/>
</dbReference>
<dbReference type="GO" id="GO:0046872">
    <property type="term" value="F:metal ion binding"/>
    <property type="evidence" value="ECO:0007669"/>
    <property type="project" value="UniProtKB-KW"/>
</dbReference>
<dbReference type="SUPFAM" id="SSF53335">
    <property type="entry name" value="S-adenosyl-L-methionine-dependent methyltransferases"/>
    <property type="match status" value="1"/>
</dbReference>
<feature type="signal peptide" evidence="7">
    <location>
        <begin position="1"/>
        <end position="24"/>
    </location>
</feature>
<dbReference type="GO" id="GO:0008757">
    <property type="term" value="F:S-adenosylmethionine-dependent methyltransferase activity"/>
    <property type="evidence" value="ECO:0007669"/>
    <property type="project" value="TreeGrafter"/>
</dbReference>
<sequence>MKSVMNVPVDESLLLLMLLKLMNANKTLEPVADLLRRKEITAIDPDKEAYEFGLPYIQKAGGKEEGSFDFAFVDANKAAYIKYHELLLKVVKVGGIIAYDNTLWFGTWQKLRRMWRNLQGKTESICCQSTAFLPPTWHQVNSCFHWRRTHPLQASLLG</sequence>
<evidence type="ECO:0000256" key="5">
    <source>
        <dbReference type="ARBA" id="ARBA00022723"/>
    </source>
</evidence>
<dbReference type="InterPro" id="IPR050362">
    <property type="entry name" value="Cation-dep_OMT"/>
</dbReference>